<gene>
    <name evidence="1" type="ORF">L798_07643</name>
</gene>
<keyword evidence="2" id="KW-1185">Reference proteome</keyword>
<organism evidence="1 2">
    <name type="scientific">Zootermopsis nevadensis</name>
    <name type="common">Dampwood termite</name>
    <dbReference type="NCBI Taxonomy" id="136037"/>
    <lineage>
        <taxon>Eukaryota</taxon>
        <taxon>Metazoa</taxon>
        <taxon>Ecdysozoa</taxon>
        <taxon>Arthropoda</taxon>
        <taxon>Hexapoda</taxon>
        <taxon>Insecta</taxon>
        <taxon>Pterygota</taxon>
        <taxon>Neoptera</taxon>
        <taxon>Polyneoptera</taxon>
        <taxon>Dictyoptera</taxon>
        <taxon>Blattodea</taxon>
        <taxon>Blattoidea</taxon>
        <taxon>Termitoidae</taxon>
        <taxon>Termopsidae</taxon>
        <taxon>Zootermopsis</taxon>
    </lineage>
</organism>
<sequence>MNRITRFPAYASLLDQTVDGRGLLILWSYSLQAIRNSKVQGENQITE</sequence>
<protein>
    <submittedName>
        <fullName evidence="1">Uncharacterized protein</fullName>
    </submittedName>
</protein>
<name>A0A067R6U1_ZOONE</name>
<accession>A0A067R6U1</accession>
<evidence type="ECO:0000313" key="1">
    <source>
        <dbReference type="EMBL" id="KDR18101.1"/>
    </source>
</evidence>
<dbReference type="AlphaFoldDB" id="A0A067R6U1"/>
<dbReference type="InParanoid" id="A0A067R6U1"/>
<dbReference type="EMBL" id="KK852702">
    <property type="protein sequence ID" value="KDR18101.1"/>
    <property type="molecule type" value="Genomic_DNA"/>
</dbReference>
<evidence type="ECO:0000313" key="2">
    <source>
        <dbReference type="Proteomes" id="UP000027135"/>
    </source>
</evidence>
<proteinExistence type="predicted"/>
<dbReference type="Proteomes" id="UP000027135">
    <property type="component" value="Unassembled WGS sequence"/>
</dbReference>
<reference evidence="1 2" key="1">
    <citation type="journal article" date="2014" name="Nat. Commun.">
        <title>Molecular traces of alternative social organization in a termite genome.</title>
        <authorList>
            <person name="Terrapon N."/>
            <person name="Li C."/>
            <person name="Robertson H.M."/>
            <person name="Ji L."/>
            <person name="Meng X."/>
            <person name="Booth W."/>
            <person name="Chen Z."/>
            <person name="Childers C.P."/>
            <person name="Glastad K.M."/>
            <person name="Gokhale K."/>
            <person name="Gowin J."/>
            <person name="Gronenberg W."/>
            <person name="Hermansen R.A."/>
            <person name="Hu H."/>
            <person name="Hunt B.G."/>
            <person name="Huylmans A.K."/>
            <person name="Khalil S.M."/>
            <person name="Mitchell R.D."/>
            <person name="Munoz-Torres M.C."/>
            <person name="Mustard J.A."/>
            <person name="Pan H."/>
            <person name="Reese J.T."/>
            <person name="Scharf M.E."/>
            <person name="Sun F."/>
            <person name="Vogel H."/>
            <person name="Xiao J."/>
            <person name="Yang W."/>
            <person name="Yang Z."/>
            <person name="Yang Z."/>
            <person name="Zhou J."/>
            <person name="Zhu J."/>
            <person name="Brent C.S."/>
            <person name="Elsik C.G."/>
            <person name="Goodisman M.A."/>
            <person name="Liberles D.A."/>
            <person name="Roe R.M."/>
            <person name="Vargo E.L."/>
            <person name="Vilcinskas A."/>
            <person name="Wang J."/>
            <person name="Bornberg-Bauer E."/>
            <person name="Korb J."/>
            <person name="Zhang G."/>
            <person name="Liebig J."/>
        </authorList>
    </citation>
    <scope>NUCLEOTIDE SEQUENCE [LARGE SCALE GENOMIC DNA]</scope>
    <source>
        <tissue evidence="1">Whole organism</tissue>
    </source>
</reference>